<dbReference type="RefSeq" id="WP_132746245.1">
    <property type="nucleotide sequence ID" value="NZ_SLXK01000014.1"/>
</dbReference>
<dbReference type="EMBL" id="SLXK01000014">
    <property type="protein sequence ID" value="TCP28944.1"/>
    <property type="molecule type" value="Genomic_DNA"/>
</dbReference>
<dbReference type="AlphaFoldDB" id="A0A4R2P4G4"/>
<dbReference type="Gene3D" id="3.40.50.880">
    <property type="match status" value="1"/>
</dbReference>
<comment type="caution">
    <text evidence="1">The sequence shown here is derived from an EMBL/GenBank/DDBJ whole genome shotgun (WGS) entry which is preliminary data.</text>
</comment>
<reference evidence="1 2" key="1">
    <citation type="submission" date="2019-03" db="EMBL/GenBank/DDBJ databases">
        <title>Genomic Encyclopedia of Type Strains, Phase IV (KMG-IV): sequencing the most valuable type-strain genomes for metagenomic binning, comparative biology and taxonomic classification.</title>
        <authorList>
            <person name="Goeker M."/>
        </authorList>
    </citation>
    <scope>NUCLEOTIDE SEQUENCE [LARGE SCALE GENOMIC DNA]</scope>
    <source>
        <strain evidence="1 2">DSM 19377</strain>
    </source>
</reference>
<evidence type="ECO:0000313" key="2">
    <source>
        <dbReference type="Proteomes" id="UP000295416"/>
    </source>
</evidence>
<evidence type="ECO:0000313" key="1">
    <source>
        <dbReference type="EMBL" id="TCP28944.1"/>
    </source>
</evidence>
<keyword evidence="1" id="KW-0315">Glutamine amidotransferase</keyword>
<dbReference type="Proteomes" id="UP000295416">
    <property type="component" value="Unassembled WGS sequence"/>
</dbReference>
<organism evidence="1 2">
    <name type="scientific">Scopulibacillus darangshiensis</name>
    <dbReference type="NCBI Taxonomy" id="442528"/>
    <lineage>
        <taxon>Bacteria</taxon>
        <taxon>Bacillati</taxon>
        <taxon>Bacillota</taxon>
        <taxon>Bacilli</taxon>
        <taxon>Bacillales</taxon>
        <taxon>Sporolactobacillaceae</taxon>
        <taxon>Scopulibacillus</taxon>
    </lineage>
</organism>
<dbReference type="PROSITE" id="PS51273">
    <property type="entry name" value="GATASE_TYPE_1"/>
    <property type="match status" value="1"/>
</dbReference>
<dbReference type="SUPFAM" id="SSF52317">
    <property type="entry name" value="Class I glutamine amidotransferase-like"/>
    <property type="match status" value="1"/>
</dbReference>
<name>A0A4R2P4G4_9BACL</name>
<dbReference type="GO" id="GO:0005829">
    <property type="term" value="C:cytosol"/>
    <property type="evidence" value="ECO:0007669"/>
    <property type="project" value="TreeGrafter"/>
</dbReference>
<accession>A0A4R2P4G4</accession>
<dbReference type="PANTHER" id="PTHR43235:SF1">
    <property type="entry name" value="GLUTAMINE AMIDOTRANSFERASE PB2B2.05-RELATED"/>
    <property type="match status" value="1"/>
</dbReference>
<proteinExistence type="predicted"/>
<protein>
    <submittedName>
        <fullName evidence="1">Putative glutamine amidotransferase</fullName>
    </submittedName>
</protein>
<dbReference type="GO" id="GO:0016811">
    <property type="term" value="F:hydrolase activity, acting on carbon-nitrogen (but not peptide) bonds, in linear amides"/>
    <property type="evidence" value="ECO:0007669"/>
    <property type="project" value="InterPro"/>
</dbReference>
<dbReference type="GO" id="GO:0016740">
    <property type="term" value="F:transferase activity"/>
    <property type="evidence" value="ECO:0007669"/>
    <property type="project" value="UniProtKB-KW"/>
</dbReference>
<dbReference type="FunFam" id="3.40.50.880:FF:000030">
    <property type="entry name" value="Gamma-glutamyl-gamma-aminobutyrate hydrolase PuuD"/>
    <property type="match status" value="1"/>
</dbReference>
<dbReference type="Pfam" id="PF07722">
    <property type="entry name" value="Peptidase_C26"/>
    <property type="match status" value="1"/>
</dbReference>
<dbReference type="InterPro" id="IPR029062">
    <property type="entry name" value="Class_I_gatase-like"/>
</dbReference>
<keyword evidence="2" id="KW-1185">Reference proteome</keyword>
<keyword evidence="1" id="KW-0808">Transferase</keyword>
<gene>
    <name evidence="1" type="ORF">EV207_11469</name>
</gene>
<dbReference type="CDD" id="cd01745">
    <property type="entry name" value="GATase1_2"/>
    <property type="match status" value="1"/>
</dbReference>
<dbReference type="PANTHER" id="PTHR43235">
    <property type="entry name" value="GLUTAMINE AMIDOTRANSFERASE PB2B2.05-RELATED"/>
    <property type="match status" value="1"/>
</dbReference>
<dbReference type="OrthoDB" id="9813383at2"/>
<dbReference type="InterPro" id="IPR044668">
    <property type="entry name" value="PuuD-like"/>
</dbReference>
<sequence length="232" mass="25238">MAPVIGLTADIESKKVYVKEDYLTAIINAGGTPIIFPHTTDPVMIQGLMDKVDGLLLTGGADIDPSLYGEEPLLGLGQLTPNRDQFEMQLVKTAFQKQCPILAICRGNSMLNIARGGSSYQDINSQLSNLVQHKQLAPRDHLSHGIQIEQGSRLNQVLGADRIKVNSFHHQAIKEVAPGFRVSAVASDGVIEGIESVNEPFVIGVQWHPGSLIQEDHYAQKLFLAFIQACMG</sequence>
<dbReference type="InterPro" id="IPR011697">
    <property type="entry name" value="Peptidase_C26"/>
</dbReference>